<accession>A0AAT9JDS6</accession>
<evidence type="ECO:0000313" key="1">
    <source>
        <dbReference type="EMBL" id="DBA55889.1"/>
    </source>
</evidence>
<organism evidence="1">
    <name type="scientific">Porphyromonas phage phage024a_F0570</name>
    <dbReference type="NCBI Taxonomy" id="3154114"/>
    <lineage>
        <taxon>Viruses</taxon>
        <taxon>Duplodnaviria</taxon>
        <taxon>Heunggongvirae</taxon>
        <taxon>Uroviricota</taxon>
        <taxon>Caudoviricetes</taxon>
        <taxon>Nixviridae</taxon>
        <taxon>Schifferlevirus</taxon>
        <taxon>Schifferlevirus pging00Q</taxon>
    </lineage>
</organism>
<sequence>YRVSLRSAGIYLVCSGASLTELLARMKSMAARHYREHAIR</sequence>
<reference evidence="1" key="2">
    <citation type="submission" date="2024-05" db="EMBL/GenBank/DDBJ databases">
        <authorList>
            <person name="Matrishin C.B."/>
            <person name="Kauffman K.M."/>
        </authorList>
    </citation>
    <scope>NUCLEOTIDE SEQUENCE</scope>
</reference>
<feature type="non-terminal residue" evidence="1">
    <location>
        <position position="1"/>
    </location>
</feature>
<protein>
    <submittedName>
        <fullName evidence="1">Uncharacterized protein</fullName>
    </submittedName>
</protein>
<reference evidence="1" key="1">
    <citation type="journal article" date="2023" name="Microbiome">
        <title>Phages are unrecognized players in the ecology of the oral pathogen Porphyromonas gingivalis.</title>
        <authorList>
            <person name="Matrishin C.B."/>
            <person name="Haase E.M."/>
            <person name="Dewhirst F.E."/>
            <person name="Mark Welch J.L."/>
            <person name="Miranda-Sanchez F."/>
            <person name="Chen T."/>
            <person name="MacFarland D.C."/>
            <person name="Kauffman K.M."/>
        </authorList>
    </citation>
    <scope>NUCLEOTIDE SEQUENCE</scope>
</reference>
<name>A0AAT9JDS6_9CAUD</name>
<dbReference type="EMBL" id="BK068105">
    <property type="protein sequence ID" value="DBA55889.1"/>
    <property type="molecule type" value="Genomic_DNA"/>
</dbReference>
<proteinExistence type="predicted"/>